<feature type="non-terminal residue" evidence="1">
    <location>
        <position position="56"/>
    </location>
</feature>
<proteinExistence type="predicted"/>
<feature type="non-terminal residue" evidence="1">
    <location>
        <position position="1"/>
    </location>
</feature>
<comment type="caution">
    <text evidence="1">The sequence shown here is derived from an EMBL/GenBank/DDBJ whole genome shotgun (WGS) entry which is preliminary data.</text>
</comment>
<accession>A0ACC1I1L6</accession>
<evidence type="ECO:0000313" key="1">
    <source>
        <dbReference type="EMBL" id="KAJ1880366.1"/>
    </source>
</evidence>
<keyword evidence="2" id="KW-1185">Reference proteome</keyword>
<dbReference type="Proteomes" id="UP001150581">
    <property type="component" value="Unassembled WGS sequence"/>
</dbReference>
<reference evidence="1" key="1">
    <citation type="submission" date="2022-07" db="EMBL/GenBank/DDBJ databases">
        <title>Phylogenomic reconstructions and comparative analyses of Kickxellomycotina fungi.</title>
        <authorList>
            <person name="Reynolds N.K."/>
            <person name="Stajich J.E."/>
            <person name="Barry K."/>
            <person name="Grigoriev I.V."/>
            <person name="Crous P."/>
            <person name="Smith M.E."/>
        </authorList>
    </citation>
    <scope>NUCLEOTIDE SEQUENCE</scope>
    <source>
        <strain evidence="1">Benny 63K</strain>
    </source>
</reference>
<gene>
    <name evidence="1" type="ORF">LPJ66_011511</name>
</gene>
<sequence length="56" mass="5717">LCQLAAGRRHAADAHRRRRLPGRAGRLGPRCGRGLCAVLLLAARGGDYGAGGPAAV</sequence>
<organism evidence="1 2">
    <name type="scientific">Kickxella alabastrina</name>
    <dbReference type="NCBI Taxonomy" id="61397"/>
    <lineage>
        <taxon>Eukaryota</taxon>
        <taxon>Fungi</taxon>
        <taxon>Fungi incertae sedis</taxon>
        <taxon>Zoopagomycota</taxon>
        <taxon>Kickxellomycotina</taxon>
        <taxon>Kickxellomycetes</taxon>
        <taxon>Kickxellales</taxon>
        <taxon>Kickxellaceae</taxon>
        <taxon>Kickxella</taxon>
    </lineage>
</organism>
<dbReference type="EMBL" id="JANBPG010003553">
    <property type="protein sequence ID" value="KAJ1880366.1"/>
    <property type="molecule type" value="Genomic_DNA"/>
</dbReference>
<evidence type="ECO:0000313" key="2">
    <source>
        <dbReference type="Proteomes" id="UP001150581"/>
    </source>
</evidence>
<protein>
    <submittedName>
        <fullName evidence="1">Uncharacterized protein</fullName>
    </submittedName>
</protein>
<name>A0ACC1I1L6_9FUNG</name>